<protein>
    <submittedName>
        <fullName evidence="6">Uncharacterized protein</fullName>
    </submittedName>
</protein>
<dbReference type="InterPro" id="IPR045063">
    <property type="entry name" value="Dynamin_N"/>
</dbReference>
<dbReference type="GO" id="GO:0008017">
    <property type="term" value="F:microtubule binding"/>
    <property type="evidence" value="ECO:0007669"/>
    <property type="project" value="TreeGrafter"/>
</dbReference>
<keyword evidence="7" id="KW-1185">Reference proteome</keyword>
<gene>
    <name evidence="6" type="ORF">CYMTET_49883</name>
</gene>
<dbReference type="Gene3D" id="3.40.50.300">
    <property type="entry name" value="P-loop containing nucleotide triphosphate hydrolases"/>
    <property type="match status" value="1"/>
</dbReference>
<feature type="domain" description="GED" evidence="4">
    <location>
        <begin position="624"/>
        <end position="715"/>
    </location>
</feature>
<dbReference type="CDD" id="cd08771">
    <property type="entry name" value="DLP_1"/>
    <property type="match status" value="1"/>
</dbReference>
<dbReference type="Gene3D" id="1.20.120.1240">
    <property type="entry name" value="Dynamin, middle domain"/>
    <property type="match status" value="1"/>
</dbReference>
<comment type="caution">
    <text evidence="6">The sequence shown here is derived from an EMBL/GenBank/DDBJ whole genome shotgun (WGS) entry which is preliminary data.</text>
</comment>
<evidence type="ECO:0000259" key="5">
    <source>
        <dbReference type="PROSITE" id="PS51718"/>
    </source>
</evidence>
<dbReference type="GO" id="GO:0005874">
    <property type="term" value="C:microtubule"/>
    <property type="evidence" value="ECO:0007669"/>
    <property type="project" value="TreeGrafter"/>
</dbReference>
<evidence type="ECO:0000256" key="2">
    <source>
        <dbReference type="ARBA" id="ARBA00023134"/>
    </source>
</evidence>
<evidence type="ECO:0000313" key="6">
    <source>
        <dbReference type="EMBL" id="KAK3240270.1"/>
    </source>
</evidence>
<dbReference type="PROSITE" id="PS51718">
    <property type="entry name" value="G_DYNAMIN_2"/>
    <property type="match status" value="1"/>
</dbReference>
<dbReference type="InterPro" id="IPR030381">
    <property type="entry name" value="G_DYNAMIN_dom"/>
</dbReference>
<dbReference type="InterPro" id="IPR001401">
    <property type="entry name" value="Dynamin_GTPase"/>
</dbReference>
<dbReference type="InterPro" id="IPR022812">
    <property type="entry name" value="Dynamin"/>
</dbReference>
<dbReference type="PANTHER" id="PTHR11566">
    <property type="entry name" value="DYNAMIN"/>
    <property type="match status" value="1"/>
</dbReference>
<feature type="compositionally biased region" description="Polar residues" evidence="3">
    <location>
        <begin position="717"/>
        <end position="726"/>
    </location>
</feature>
<organism evidence="6 7">
    <name type="scientific">Cymbomonas tetramitiformis</name>
    <dbReference type="NCBI Taxonomy" id="36881"/>
    <lineage>
        <taxon>Eukaryota</taxon>
        <taxon>Viridiplantae</taxon>
        <taxon>Chlorophyta</taxon>
        <taxon>Pyramimonadophyceae</taxon>
        <taxon>Pyramimonadales</taxon>
        <taxon>Pyramimonadaceae</taxon>
        <taxon>Cymbomonas</taxon>
    </lineage>
</organism>
<dbReference type="SMART" id="SM00302">
    <property type="entry name" value="GED"/>
    <property type="match status" value="1"/>
</dbReference>
<accession>A0AAE0BQP0</accession>
<proteinExistence type="predicted"/>
<evidence type="ECO:0000256" key="3">
    <source>
        <dbReference type="SAM" id="MobiDB-lite"/>
    </source>
</evidence>
<dbReference type="AlphaFoldDB" id="A0AAE0BQP0"/>
<dbReference type="Pfam" id="PF00350">
    <property type="entry name" value="Dynamin_N"/>
    <property type="match status" value="1"/>
</dbReference>
<dbReference type="SMART" id="SM00053">
    <property type="entry name" value="DYNc"/>
    <property type="match status" value="1"/>
</dbReference>
<keyword evidence="2" id="KW-0342">GTP-binding</keyword>
<dbReference type="GO" id="GO:0016020">
    <property type="term" value="C:membrane"/>
    <property type="evidence" value="ECO:0007669"/>
    <property type="project" value="TreeGrafter"/>
</dbReference>
<evidence type="ECO:0000259" key="4">
    <source>
        <dbReference type="PROSITE" id="PS51388"/>
    </source>
</evidence>
<feature type="domain" description="Dynamin-type G" evidence="5">
    <location>
        <begin position="31"/>
        <end position="303"/>
    </location>
</feature>
<dbReference type="InterPro" id="IPR000375">
    <property type="entry name" value="Dynamin_stalk"/>
</dbReference>
<dbReference type="GO" id="GO:0003924">
    <property type="term" value="F:GTPase activity"/>
    <property type="evidence" value="ECO:0007669"/>
    <property type="project" value="InterPro"/>
</dbReference>
<evidence type="ECO:0000313" key="7">
    <source>
        <dbReference type="Proteomes" id="UP001190700"/>
    </source>
</evidence>
<dbReference type="InterPro" id="IPR003130">
    <property type="entry name" value="GED"/>
</dbReference>
<name>A0AAE0BQP0_9CHLO</name>
<dbReference type="PANTHER" id="PTHR11566:SF21">
    <property type="entry name" value="DYNAMIN RELATED PROTEIN 1, ISOFORM A"/>
    <property type="match status" value="1"/>
</dbReference>
<evidence type="ECO:0000256" key="1">
    <source>
        <dbReference type="ARBA" id="ARBA00022741"/>
    </source>
</evidence>
<dbReference type="InterPro" id="IPR027417">
    <property type="entry name" value="P-loop_NTPase"/>
</dbReference>
<dbReference type="PRINTS" id="PR00195">
    <property type="entry name" value="DYNAMIN"/>
</dbReference>
<dbReference type="GO" id="GO:0005737">
    <property type="term" value="C:cytoplasm"/>
    <property type="evidence" value="ECO:0007669"/>
    <property type="project" value="TreeGrafter"/>
</dbReference>
<dbReference type="EMBL" id="LGRX02033691">
    <property type="protein sequence ID" value="KAK3240270.1"/>
    <property type="molecule type" value="Genomic_DNA"/>
</dbReference>
<reference evidence="6 7" key="1">
    <citation type="journal article" date="2015" name="Genome Biol. Evol.">
        <title>Comparative Genomics of a Bacterivorous Green Alga Reveals Evolutionary Causalities and Consequences of Phago-Mixotrophic Mode of Nutrition.</title>
        <authorList>
            <person name="Burns J.A."/>
            <person name="Paasch A."/>
            <person name="Narechania A."/>
            <person name="Kim E."/>
        </authorList>
    </citation>
    <scope>NUCLEOTIDE SEQUENCE [LARGE SCALE GENOMIC DNA]</scope>
    <source>
        <strain evidence="6 7">PLY_AMNH</strain>
    </source>
</reference>
<dbReference type="Pfam" id="PF02212">
    <property type="entry name" value="GED"/>
    <property type="match status" value="1"/>
</dbReference>
<feature type="region of interest" description="Disordered" evidence="3">
    <location>
        <begin position="541"/>
        <end position="571"/>
    </location>
</feature>
<dbReference type="Pfam" id="PF01031">
    <property type="entry name" value="Dynamin_M"/>
    <property type="match status" value="1"/>
</dbReference>
<keyword evidence="1" id="KW-0547">Nucleotide-binding</keyword>
<feature type="region of interest" description="Disordered" evidence="3">
    <location>
        <begin position="714"/>
        <end position="766"/>
    </location>
</feature>
<dbReference type="Proteomes" id="UP001190700">
    <property type="component" value="Unassembled WGS sequence"/>
</dbReference>
<sequence length="766" mass="83772">MGSQTLGQDLVPLLHRLQDIFCQAGLNGQHELKLPEIAVVGSQSSGKSSVLEALVGRDFLPRSNEICTRRPLVLQLSQQSPKPGKPAEWGEFLHLPSEVFTDFEKIREEIEAETNREVGGSKNISEKPIRLKISSPNVVTMTLVDLPGMTKVPVGDQPRDIEKQIRDMAMKYICKDTCLILAVSPANSDLANSDALMLAREVDPRGNRTIGVITKLDIMDRGTNAVAYLRGEVVPLKYGYYGVVNRSQADINEKQVISYAKAQEQQFFRSRTEYREVDQRCGVTNLSMALSTLLSKQMKREMPKLKAVFEQKLKEGGAQLKRLGQGTPQGRSAQSSLLLQLINSFSTALKRNVDGSDVEAAGTKQLVGGARIRYIFQEVFAQSLDALDPSSFLSDSDIGTAIENSGGTRGVLLLPDEPFQMLVKQAIERLFEPCQQCLALVLREIQKMVEVCLQQLDAFPNMKSAVKEATYKYLESGMRPAESMINSLVQCHLGYINMAHPRFIGGGGALKKAEQLLQEKASASSAAAAAGDDRVSESLTGANGLEGFVRGQTPPRRGPAAEPSGTGGGLMSLIKRATGHTPATKLEELYTMDEDSGKITLLEPPLEIAAVQGEFSAGSTTLLIATTRALLESYYEIVRDSLQDMVPKAAMNFLVNTISSGLEQHLIQPLYREERFTELLSEPPELAKKRQQVLEARNAFQAALSAIENLASDLGNGRSSVRTSDATGKGKENDSPAQPSHEARRKAFEQGSDSMHRRTMSTGMVR</sequence>
<dbReference type="FunFam" id="3.40.50.300:FF:001027">
    <property type="entry name" value="dynamin-related protein 3A"/>
    <property type="match status" value="1"/>
</dbReference>
<dbReference type="GO" id="GO:0005525">
    <property type="term" value="F:GTP binding"/>
    <property type="evidence" value="ECO:0007669"/>
    <property type="project" value="InterPro"/>
</dbReference>
<dbReference type="SUPFAM" id="SSF52540">
    <property type="entry name" value="P-loop containing nucleoside triphosphate hydrolases"/>
    <property type="match status" value="1"/>
</dbReference>
<dbReference type="PROSITE" id="PS51388">
    <property type="entry name" value="GED"/>
    <property type="match status" value="1"/>
</dbReference>
<dbReference type="InterPro" id="IPR020850">
    <property type="entry name" value="GED_dom"/>
</dbReference>